<comment type="subcellular location">
    <subcellularLocation>
        <location evidence="1">Membrane</location>
        <topology evidence="1">Multi-pass membrane protein</topology>
    </subcellularLocation>
</comment>
<accession>A0A1L7XA06</accession>
<dbReference type="GO" id="GO:0005886">
    <property type="term" value="C:plasma membrane"/>
    <property type="evidence" value="ECO:0007669"/>
    <property type="project" value="TreeGrafter"/>
</dbReference>
<feature type="transmembrane region" description="Helical" evidence="7">
    <location>
        <begin position="332"/>
        <end position="353"/>
    </location>
</feature>
<dbReference type="PANTHER" id="PTHR10846:SF8">
    <property type="entry name" value="INNER MEMBRANE PROTEIN YRBG"/>
    <property type="match status" value="1"/>
</dbReference>
<dbReference type="GO" id="GO:0006874">
    <property type="term" value="P:intracellular calcium ion homeostasis"/>
    <property type="evidence" value="ECO:0007669"/>
    <property type="project" value="TreeGrafter"/>
</dbReference>
<keyword evidence="3" id="KW-0050">Antiport</keyword>
<dbReference type="STRING" id="576137.A0A1L7XA06"/>
<evidence type="ECO:0000313" key="9">
    <source>
        <dbReference type="EMBL" id="CZR61860.1"/>
    </source>
</evidence>
<dbReference type="AlphaFoldDB" id="A0A1L7XA06"/>
<dbReference type="PANTHER" id="PTHR10846">
    <property type="entry name" value="SODIUM/POTASSIUM/CALCIUM EXCHANGER"/>
    <property type="match status" value="1"/>
</dbReference>
<protein>
    <recommendedName>
        <fullName evidence="8">Sodium/calcium exchanger membrane region domain-containing protein</fullName>
    </recommendedName>
</protein>
<dbReference type="Proteomes" id="UP000184330">
    <property type="component" value="Unassembled WGS sequence"/>
</dbReference>
<feature type="transmembrane region" description="Helical" evidence="7">
    <location>
        <begin position="231"/>
        <end position="252"/>
    </location>
</feature>
<dbReference type="EMBL" id="FJOG01000019">
    <property type="protein sequence ID" value="CZR61860.1"/>
    <property type="molecule type" value="Genomic_DNA"/>
</dbReference>
<keyword evidence="6 7" id="KW-0472">Membrane</keyword>
<dbReference type="InterPro" id="IPR004837">
    <property type="entry name" value="NaCa_Exmemb"/>
</dbReference>
<evidence type="ECO:0000256" key="3">
    <source>
        <dbReference type="ARBA" id="ARBA00022449"/>
    </source>
</evidence>
<sequence length="380" mass="41427">MDWDNFVLNCCAFIAGLFLLQHGANIFIDHSVILAKRVGAPDSLISLLTVGAEWEELAIVIASIVQHQPSLGLANIVGSCIANVLGAFAFGLLVQDFLPRFDSNSRIYAGALLVVSSIFLYLSLTGHLDLTGGIFFLVSFSVYIVAICGAIYDRILATPTPETRRSLVMPELEPPRSEDVLEEFHRELHISIYPSVMQCHPDETTPLVKQPPSPSIISGDPSDDIPPRRRVFYHAFKIIVGLSALSIAAYLLAHGSGALATALNLSPTTFGITIMSFFTTLPEKIPIAVATWRGHHRVMVTSTAGANIFLLTLCVGLILVTGNGNEELAKSITTFEVWTVWCCALVLMLIMFVRGRKWMGGIMLGFYLAFLAAECTVNKK</sequence>
<dbReference type="InterPro" id="IPR044880">
    <property type="entry name" value="NCX_ion-bd_dom_sf"/>
</dbReference>
<evidence type="ECO:0000256" key="2">
    <source>
        <dbReference type="ARBA" id="ARBA00005364"/>
    </source>
</evidence>
<evidence type="ECO:0000313" key="10">
    <source>
        <dbReference type="Proteomes" id="UP000184330"/>
    </source>
</evidence>
<evidence type="ECO:0000256" key="7">
    <source>
        <dbReference type="SAM" id="Phobius"/>
    </source>
</evidence>
<dbReference type="InterPro" id="IPR004481">
    <property type="entry name" value="K/Na/Ca-exchanger"/>
</dbReference>
<feature type="transmembrane region" description="Helical" evidence="7">
    <location>
        <begin position="130"/>
        <end position="152"/>
    </location>
</feature>
<name>A0A1L7XA06_9HELO</name>
<proteinExistence type="inferred from homology"/>
<feature type="transmembrane region" description="Helical" evidence="7">
    <location>
        <begin position="6"/>
        <end position="24"/>
    </location>
</feature>
<dbReference type="Gene3D" id="1.20.1420.30">
    <property type="entry name" value="NCX, central ion-binding region"/>
    <property type="match status" value="2"/>
</dbReference>
<evidence type="ECO:0000259" key="8">
    <source>
        <dbReference type="Pfam" id="PF01699"/>
    </source>
</evidence>
<evidence type="ECO:0000256" key="1">
    <source>
        <dbReference type="ARBA" id="ARBA00004141"/>
    </source>
</evidence>
<feature type="transmembrane region" description="Helical" evidence="7">
    <location>
        <begin position="71"/>
        <end position="94"/>
    </location>
</feature>
<dbReference type="OrthoDB" id="2127281at2759"/>
<gene>
    <name evidence="9" type="ORF">PAC_11757</name>
</gene>
<keyword evidence="3" id="KW-0813">Transport</keyword>
<feature type="domain" description="Sodium/calcium exchanger membrane region" evidence="8">
    <location>
        <begin position="238"/>
        <end position="372"/>
    </location>
</feature>
<evidence type="ECO:0000256" key="5">
    <source>
        <dbReference type="ARBA" id="ARBA00022989"/>
    </source>
</evidence>
<comment type="similarity">
    <text evidence="2">Belongs to the Ca(2+):cation antiporter (CaCA) (TC 2.A.19) family. SLC24A subfamily.</text>
</comment>
<dbReference type="Pfam" id="PF01699">
    <property type="entry name" value="Na_Ca_ex"/>
    <property type="match status" value="2"/>
</dbReference>
<keyword evidence="4 7" id="KW-0812">Transmembrane</keyword>
<feature type="transmembrane region" description="Helical" evidence="7">
    <location>
        <begin position="106"/>
        <end position="124"/>
    </location>
</feature>
<feature type="domain" description="Sodium/calcium exchanger membrane region" evidence="8">
    <location>
        <begin position="11"/>
        <end position="147"/>
    </location>
</feature>
<evidence type="ECO:0000256" key="4">
    <source>
        <dbReference type="ARBA" id="ARBA00022692"/>
    </source>
</evidence>
<evidence type="ECO:0000256" key="6">
    <source>
        <dbReference type="ARBA" id="ARBA00023136"/>
    </source>
</evidence>
<reference evidence="9 10" key="1">
    <citation type="submission" date="2016-03" db="EMBL/GenBank/DDBJ databases">
        <authorList>
            <person name="Ploux O."/>
        </authorList>
    </citation>
    <scope>NUCLEOTIDE SEQUENCE [LARGE SCALE GENOMIC DNA]</scope>
    <source>
        <strain evidence="9 10">UAMH 11012</strain>
    </source>
</reference>
<keyword evidence="10" id="KW-1185">Reference proteome</keyword>
<dbReference type="GO" id="GO:0005262">
    <property type="term" value="F:calcium channel activity"/>
    <property type="evidence" value="ECO:0007669"/>
    <property type="project" value="TreeGrafter"/>
</dbReference>
<organism evidence="9 10">
    <name type="scientific">Phialocephala subalpina</name>
    <dbReference type="NCBI Taxonomy" id="576137"/>
    <lineage>
        <taxon>Eukaryota</taxon>
        <taxon>Fungi</taxon>
        <taxon>Dikarya</taxon>
        <taxon>Ascomycota</taxon>
        <taxon>Pezizomycotina</taxon>
        <taxon>Leotiomycetes</taxon>
        <taxon>Helotiales</taxon>
        <taxon>Mollisiaceae</taxon>
        <taxon>Phialocephala</taxon>
        <taxon>Phialocephala fortinii species complex</taxon>
    </lineage>
</organism>
<keyword evidence="5 7" id="KW-1133">Transmembrane helix</keyword>
<dbReference type="GO" id="GO:0008273">
    <property type="term" value="F:calcium, potassium:sodium antiporter activity"/>
    <property type="evidence" value="ECO:0007669"/>
    <property type="project" value="TreeGrafter"/>
</dbReference>
<feature type="transmembrane region" description="Helical" evidence="7">
    <location>
        <begin position="298"/>
        <end position="320"/>
    </location>
</feature>